<name>A0A7M2XRS5_9NOCA</name>
<dbReference type="EMBL" id="CP063450">
    <property type="protein sequence ID" value="QOW00490.1"/>
    <property type="molecule type" value="Genomic_DNA"/>
</dbReference>
<accession>A0A7M2XRS5</accession>
<proteinExistence type="predicted"/>
<reference evidence="1 2" key="1">
    <citation type="submission" date="2020-10" db="EMBL/GenBank/DDBJ databases">
        <title>Whole genome sequence of oil-degrading bacteria Rhodococcus pyridinivorans strain 5Ap.</title>
        <authorList>
            <person name="Akhremchuk A.E."/>
            <person name="Valentovich L.N."/>
            <person name="Charniauskaya M.I."/>
            <person name="Bukliarevich H.A."/>
            <person name="Titok M.A."/>
        </authorList>
    </citation>
    <scope>NUCLEOTIDE SEQUENCE [LARGE SCALE GENOMIC DNA]</scope>
    <source>
        <strain evidence="1 2">5Ap</strain>
    </source>
</reference>
<protein>
    <submittedName>
        <fullName evidence="1">Uncharacterized protein</fullName>
    </submittedName>
</protein>
<keyword evidence="2" id="KW-1185">Reference proteome</keyword>
<evidence type="ECO:0000313" key="2">
    <source>
        <dbReference type="Proteomes" id="UP000593818"/>
    </source>
</evidence>
<sequence length="97" mass="9795">MDELTRAETRLIATLAVAAALEGCMTDVREILAAAGPDTTAEVAVVLAALAAKGTDRAEVAEALDVATLDVAAALPETTEAALIAAAKLEHEIGGRL</sequence>
<dbReference type="Proteomes" id="UP000593818">
    <property type="component" value="Chromosome"/>
</dbReference>
<dbReference type="RefSeq" id="WP_193903601.1">
    <property type="nucleotide sequence ID" value="NZ_CP063450.1"/>
</dbReference>
<organism evidence="1 2">
    <name type="scientific">Rhodococcus pyridinivorans</name>
    <dbReference type="NCBI Taxonomy" id="103816"/>
    <lineage>
        <taxon>Bacteria</taxon>
        <taxon>Bacillati</taxon>
        <taxon>Actinomycetota</taxon>
        <taxon>Actinomycetes</taxon>
        <taxon>Mycobacteriales</taxon>
        <taxon>Nocardiaceae</taxon>
        <taxon>Rhodococcus</taxon>
    </lineage>
</organism>
<evidence type="ECO:0000313" key="1">
    <source>
        <dbReference type="EMBL" id="QOW00490.1"/>
    </source>
</evidence>
<dbReference type="AlphaFoldDB" id="A0A7M2XRS5"/>
<gene>
    <name evidence="1" type="ORF">INP59_09300</name>
</gene>